<proteinExistence type="predicted"/>
<sequence length="93" mass="10397">MTWQKIFEIPPKPELSIDIAISLSLSLFNETDSLHIPLATLFPSKGSPHSTQSQSQNASHGPNQTKRNFSSHFTLTLSFLIFFPNPRVLQDSS</sequence>
<feature type="compositionally biased region" description="Polar residues" evidence="1">
    <location>
        <begin position="47"/>
        <end position="67"/>
    </location>
</feature>
<evidence type="ECO:0000313" key="2">
    <source>
        <dbReference type="EMBL" id="CAK9321366.1"/>
    </source>
</evidence>
<accession>A0ABP0YQN9</accession>
<gene>
    <name evidence="2" type="ORF">CITCOLO1_LOCUS13437</name>
</gene>
<feature type="region of interest" description="Disordered" evidence="1">
    <location>
        <begin position="45"/>
        <end position="67"/>
    </location>
</feature>
<organism evidence="2 3">
    <name type="scientific">Citrullus colocynthis</name>
    <name type="common">colocynth</name>
    <dbReference type="NCBI Taxonomy" id="252529"/>
    <lineage>
        <taxon>Eukaryota</taxon>
        <taxon>Viridiplantae</taxon>
        <taxon>Streptophyta</taxon>
        <taxon>Embryophyta</taxon>
        <taxon>Tracheophyta</taxon>
        <taxon>Spermatophyta</taxon>
        <taxon>Magnoliopsida</taxon>
        <taxon>eudicotyledons</taxon>
        <taxon>Gunneridae</taxon>
        <taxon>Pentapetalae</taxon>
        <taxon>rosids</taxon>
        <taxon>fabids</taxon>
        <taxon>Cucurbitales</taxon>
        <taxon>Cucurbitaceae</taxon>
        <taxon>Benincaseae</taxon>
        <taxon>Citrullus</taxon>
    </lineage>
</organism>
<dbReference type="EMBL" id="OZ021739">
    <property type="protein sequence ID" value="CAK9321366.1"/>
    <property type="molecule type" value="Genomic_DNA"/>
</dbReference>
<name>A0ABP0YQN9_9ROSI</name>
<reference evidence="2 3" key="1">
    <citation type="submission" date="2024-03" db="EMBL/GenBank/DDBJ databases">
        <authorList>
            <person name="Gkanogiannis A."/>
            <person name="Becerra Lopez-Lavalle L."/>
        </authorList>
    </citation>
    <scope>NUCLEOTIDE SEQUENCE [LARGE SCALE GENOMIC DNA]</scope>
</reference>
<keyword evidence="3" id="KW-1185">Reference proteome</keyword>
<protein>
    <submittedName>
        <fullName evidence="2">Uncharacterized protein</fullName>
    </submittedName>
</protein>
<evidence type="ECO:0000313" key="3">
    <source>
        <dbReference type="Proteomes" id="UP001642487"/>
    </source>
</evidence>
<evidence type="ECO:0000256" key="1">
    <source>
        <dbReference type="SAM" id="MobiDB-lite"/>
    </source>
</evidence>
<dbReference type="Proteomes" id="UP001642487">
    <property type="component" value="Chromosome 5"/>
</dbReference>